<organism evidence="1">
    <name type="scientific">marine sediment metagenome</name>
    <dbReference type="NCBI Taxonomy" id="412755"/>
    <lineage>
        <taxon>unclassified sequences</taxon>
        <taxon>metagenomes</taxon>
        <taxon>ecological metagenomes</taxon>
    </lineage>
</organism>
<comment type="caution">
    <text evidence="1">The sequence shown here is derived from an EMBL/GenBank/DDBJ whole genome shotgun (WGS) entry which is preliminary data.</text>
</comment>
<sequence>MAKRCLGLKGKDLQICRRNHQRIDELIKNTKDDWHKLLDKAYQSGAVSDHFKEDNYLLSKAVITVWCREEPYAPLAPSDKKEVKNLERFL</sequence>
<evidence type="ECO:0000313" key="1">
    <source>
        <dbReference type="EMBL" id="GAG57555.1"/>
    </source>
</evidence>
<gene>
    <name evidence="1" type="ORF">S01H4_11757</name>
</gene>
<dbReference type="AlphaFoldDB" id="X0YN55"/>
<reference evidence="1" key="1">
    <citation type="journal article" date="2014" name="Front. Microbiol.">
        <title>High frequency of phylogenetically diverse reductive dehalogenase-homologous genes in deep subseafloor sedimentary metagenomes.</title>
        <authorList>
            <person name="Kawai M."/>
            <person name="Futagami T."/>
            <person name="Toyoda A."/>
            <person name="Takaki Y."/>
            <person name="Nishi S."/>
            <person name="Hori S."/>
            <person name="Arai W."/>
            <person name="Tsubouchi T."/>
            <person name="Morono Y."/>
            <person name="Uchiyama I."/>
            <person name="Ito T."/>
            <person name="Fujiyama A."/>
            <person name="Inagaki F."/>
            <person name="Takami H."/>
        </authorList>
    </citation>
    <scope>NUCLEOTIDE SEQUENCE</scope>
    <source>
        <strain evidence="1">Expedition CK06-06</strain>
    </source>
</reference>
<name>X0YN55_9ZZZZ</name>
<proteinExistence type="predicted"/>
<protein>
    <submittedName>
        <fullName evidence="1">Uncharacterized protein</fullName>
    </submittedName>
</protein>
<dbReference type="EMBL" id="BART01004835">
    <property type="protein sequence ID" value="GAG57555.1"/>
    <property type="molecule type" value="Genomic_DNA"/>
</dbReference>
<accession>X0YN55</accession>